<evidence type="ECO:0000313" key="3">
    <source>
        <dbReference type="Proteomes" id="UP000244803"/>
    </source>
</evidence>
<dbReference type="EMBL" id="CP056065">
    <property type="protein sequence ID" value="UKJ87838.2"/>
    <property type="molecule type" value="Genomic_DNA"/>
</dbReference>
<reference evidence="2" key="1">
    <citation type="submission" date="2022-07" db="EMBL/GenBank/DDBJ databases">
        <title>Evaluation of T. orientalis genome assembly methods using nanopore sequencing and analysis of variation between genomes.</title>
        <authorList>
            <person name="Yam J."/>
            <person name="Micallef M.L."/>
            <person name="Liu M."/>
            <person name="Djordjevic S.P."/>
            <person name="Bogema D.R."/>
            <person name="Jenkins C."/>
        </authorList>
    </citation>
    <scope>NUCLEOTIDE SEQUENCE</scope>
    <source>
        <strain evidence="2">Fish Creek</strain>
    </source>
</reference>
<evidence type="ECO:0000313" key="2">
    <source>
        <dbReference type="EMBL" id="UKJ87838.2"/>
    </source>
</evidence>
<sequence length="680" mass="78638">MFSRIYKCVVLPGNNLIKDVNNTQLNNLISKNHIRFHSTLRNVDKLTLLINKHEGVVNLPPSKKLVTLRLIYSNLNNRFNKKNRPISTKEEKLDHYSILNDILVSLNRSKDLNFKTKESLVSVLISIAKVSNNSEINNKINEFIQGFFLSINEQEIVKLLKQFIKGKYNVDNTNVLNRICSFNNIDADVYFNLYWCLSTLGVEFSKLCVLLEKIIAHVETTNIVNNLKLLNSLHNLFCKVNSEAVKNNIILSSHMNSSEEPTTVVTQQSLLNKINLYRNTNYDHDDHKLSKKSEKKLLNEIIEYVKRCLLNKIYDFDNSRAIINFIYYITSTINNFTTCNYIQLSERMITVINDRADVAIEGLIQLVWSLQINNVYPSKLLQMLISEFDTMLEASIGMGDNGRGFKRLNIRQISLFLYSLAYFNLLDTDLSVKSMCYLKDYSNKHSNRNTSDDLLNQINILWAICISNVNFIERIYKDVVECLNNIDWGLFAIKSEFEDLRKVMQVMTILRLEYGLNGLNIPDNVVKMVETSGNTSVDYRVNSVTQDKVRRVLQSKGLDFKSEYEIDSQISVDFIVFSNKDRTMNLENSYDLNLNDSLVIEIDGPFHFNLLLDPGSSGLYDKGNEIAFGNLKLTLNGKTIYRNEIIKRLGYRVVSIPWFVGYQHSFYHTIESIFNRHFVI</sequence>
<gene>
    <name evidence="2" type="ORF">MACJ_000278</name>
</gene>
<name>A0A976M3S9_THEOR</name>
<dbReference type="OrthoDB" id="365652at2759"/>
<dbReference type="PROSITE" id="PS51286">
    <property type="entry name" value="RAP"/>
    <property type="match status" value="1"/>
</dbReference>
<feature type="domain" description="RAP" evidence="1">
    <location>
        <begin position="598"/>
        <end position="675"/>
    </location>
</feature>
<dbReference type="Pfam" id="PF08373">
    <property type="entry name" value="RAP"/>
    <property type="match status" value="1"/>
</dbReference>
<dbReference type="InterPro" id="IPR013584">
    <property type="entry name" value="RAP"/>
</dbReference>
<organism evidence="2 3">
    <name type="scientific">Theileria orientalis</name>
    <dbReference type="NCBI Taxonomy" id="68886"/>
    <lineage>
        <taxon>Eukaryota</taxon>
        <taxon>Sar</taxon>
        <taxon>Alveolata</taxon>
        <taxon>Apicomplexa</taxon>
        <taxon>Aconoidasida</taxon>
        <taxon>Piroplasmida</taxon>
        <taxon>Theileriidae</taxon>
        <taxon>Theileria</taxon>
    </lineage>
</organism>
<proteinExistence type="predicted"/>
<protein>
    <recommendedName>
        <fullName evidence="1">RAP domain-containing protein</fullName>
    </recommendedName>
</protein>
<dbReference type="AlphaFoldDB" id="A0A976M3S9"/>
<evidence type="ECO:0000259" key="1">
    <source>
        <dbReference type="PROSITE" id="PS51286"/>
    </source>
</evidence>
<dbReference type="Proteomes" id="UP000244803">
    <property type="component" value="Chromosome 1"/>
</dbReference>
<accession>A0A976M3S9</accession>